<dbReference type="PANTHER" id="PTHR45825">
    <property type="entry name" value="GRANULE-BOUND STARCH SYNTHASE 1, CHLOROPLASTIC/AMYLOPLASTIC"/>
    <property type="match status" value="1"/>
</dbReference>
<evidence type="ECO:0000256" key="7">
    <source>
        <dbReference type="ARBA" id="ARBA00023056"/>
    </source>
</evidence>
<keyword evidence="5 8" id="KW-0328">Glycosyltransferase</keyword>
<dbReference type="PANTHER" id="PTHR45825:SF11">
    <property type="entry name" value="ALPHA AMYLASE DOMAIN-CONTAINING PROTEIN"/>
    <property type="match status" value="1"/>
</dbReference>
<evidence type="ECO:0000256" key="4">
    <source>
        <dbReference type="ARBA" id="ARBA00010281"/>
    </source>
</evidence>
<comment type="catalytic activity">
    <reaction evidence="1 8">
        <text>[(1-&gt;4)-alpha-D-glucosyl](n) + ADP-alpha-D-glucose = [(1-&gt;4)-alpha-D-glucosyl](n+1) + ADP + H(+)</text>
        <dbReference type="Rhea" id="RHEA:18189"/>
        <dbReference type="Rhea" id="RHEA-COMP:9584"/>
        <dbReference type="Rhea" id="RHEA-COMP:9587"/>
        <dbReference type="ChEBI" id="CHEBI:15378"/>
        <dbReference type="ChEBI" id="CHEBI:15444"/>
        <dbReference type="ChEBI" id="CHEBI:57498"/>
        <dbReference type="ChEBI" id="CHEBI:456216"/>
        <dbReference type="EC" id="2.4.1.21"/>
    </reaction>
</comment>
<keyword evidence="7 8" id="KW-0320">Glycogen biosynthesis</keyword>
<evidence type="ECO:0000259" key="9">
    <source>
        <dbReference type="Pfam" id="PF00534"/>
    </source>
</evidence>
<dbReference type="InterPro" id="IPR011835">
    <property type="entry name" value="GS/SS"/>
</dbReference>
<evidence type="ECO:0000256" key="1">
    <source>
        <dbReference type="ARBA" id="ARBA00001478"/>
    </source>
</evidence>
<dbReference type="GO" id="GO:0009011">
    <property type="term" value="F:alpha-1,4-glucan glucosyltransferase (ADP-glucose donor) activity"/>
    <property type="evidence" value="ECO:0007669"/>
    <property type="project" value="UniProtKB-EC"/>
</dbReference>
<evidence type="ECO:0000256" key="3">
    <source>
        <dbReference type="ARBA" id="ARBA00004964"/>
    </source>
</evidence>
<organism evidence="11 12">
    <name type="scientific">Pararhodobacter zhoushanensis</name>
    <dbReference type="NCBI Taxonomy" id="2479545"/>
    <lineage>
        <taxon>Bacteria</taxon>
        <taxon>Pseudomonadati</taxon>
        <taxon>Pseudomonadota</taxon>
        <taxon>Alphaproteobacteria</taxon>
        <taxon>Rhodobacterales</taxon>
        <taxon>Paracoccaceae</taxon>
        <taxon>Pararhodobacter</taxon>
    </lineage>
</organism>
<feature type="domain" description="Glycosyl transferase family 1" evidence="9">
    <location>
        <begin position="290"/>
        <end position="452"/>
    </location>
</feature>
<evidence type="ECO:0000256" key="2">
    <source>
        <dbReference type="ARBA" id="ARBA00002764"/>
    </source>
</evidence>
<evidence type="ECO:0000256" key="6">
    <source>
        <dbReference type="ARBA" id="ARBA00022679"/>
    </source>
</evidence>
<dbReference type="HAMAP" id="MF_00484">
    <property type="entry name" value="Glycogen_synth"/>
    <property type="match status" value="1"/>
</dbReference>
<reference evidence="11 12" key="1">
    <citation type="submission" date="2022-10" db="EMBL/GenBank/DDBJ databases">
        <title>Pararhodobacter sp. nov., isolated from marine algae.</title>
        <authorList>
            <person name="Choi B.J."/>
            <person name="Kim J.M."/>
            <person name="Lee J.K."/>
            <person name="Choi D.G."/>
            <person name="Jeon C.O."/>
        </authorList>
    </citation>
    <scope>NUCLEOTIDE SEQUENCE [LARGE SCALE GENOMIC DNA]</scope>
    <source>
        <strain evidence="11 12">ZQ420</strain>
    </source>
</reference>
<evidence type="ECO:0000313" key="11">
    <source>
        <dbReference type="EMBL" id="MCW1933728.1"/>
    </source>
</evidence>
<name>A0ABT3H1P5_9RHOB</name>
<dbReference type="InterPro" id="IPR013534">
    <property type="entry name" value="Starch_synth_cat_dom"/>
</dbReference>
<dbReference type="EC" id="2.4.1.21" evidence="8"/>
<dbReference type="EMBL" id="JAPDFL010000001">
    <property type="protein sequence ID" value="MCW1933728.1"/>
    <property type="molecule type" value="Genomic_DNA"/>
</dbReference>
<protein>
    <recommendedName>
        <fullName evidence="8">Glycogen synthase</fullName>
        <ecNumber evidence="8">2.4.1.21</ecNumber>
    </recommendedName>
    <alternativeName>
        <fullName evidence="8">Starch [bacterial glycogen] synthase</fullName>
    </alternativeName>
</protein>
<dbReference type="Pfam" id="PF08323">
    <property type="entry name" value="Glyco_transf_5"/>
    <property type="match status" value="1"/>
</dbReference>
<proteinExistence type="inferred from homology"/>
<dbReference type="NCBIfam" id="TIGR02095">
    <property type="entry name" value="glgA"/>
    <property type="match status" value="1"/>
</dbReference>
<comment type="pathway">
    <text evidence="3 8">Glycan biosynthesis; glycogen biosynthesis.</text>
</comment>
<evidence type="ECO:0000259" key="10">
    <source>
        <dbReference type="Pfam" id="PF08323"/>
    </source>
</evidence>
<gene>
    <name evidence="8 11" type="primary">glgA</name>
    <name evidence="11" type="ORF">OKW52_16050</name>
</gene>
<comment type="caution">
    <text evidence="11">The sequence shown here is derived from an EMBL/GenBank/DDBJ whole genome shotgun (WGS) entry which is preliminary data.</text>
</comment>
<dbReference type="RefSeq" id="WP_264506604.1">
    <property type="nucleotide sequence ID" value="NZ_JAPDFL010000001.1"/>
</dbReference>
<comment type="similarity">
    <text evidence="4 8">Belongs to the glycosyltransferase 1 family. Bacterial/plant glycogen synthase subfamily.</text>
</comment>
<dbReference type="SUPFAM" id="SSF53756">
    <property type="entry name" value="UDP-Glycosyltransferase/glycogen phosphorylase"/>
    <property type="match status" value="1"/>
</dbReference>
<accession>A0ABT3H1P5</accession>
<dbReference type="Proteomes" id="UP001208938">
    <property type="component" value="Unassembled WGS sequence"/>
</dbReference>
<evidence type="ECO:0000313" key="12">
    <source>
        <dbReference type="Proteomes" id="UP001208938"/>
    </source>
</evidence>
<dbReference type="CDD" id="cd03791">
    <property type="entry name" value="GT5_Glycogen_synthase_DULL1-like"/>
    <property type="match status" value="1"/>
</dbReference>
<sequence length="486" mass="51167">MSQTPALRAVLAVASECAPLIKTGGLADVVGALPGALASQGWAIRTLLPGYRRVLAALGKPRVVRELPSLLGSKARVLAANVDGLDMLVLDAPDLFDRDGTPYLDANGNDWRDNDLRFAALSQAAALIAKDGIGDWTPEIVHLHDWQAGLTPVYMSELGATQPTLLTIHNIAFHGLTGYNRMRALALPPSGFHPDGFEYYGHISALKAGLTGAWAITTVSPTYAQELTTEEFGLGLEGVIRARAAQMTGILNGIDTDQWTPTSDPAIVPFSTPRGKVANTVALRAEFGLAPSDGPLAAVVSRLSDQKGLDLLLGALPALLDGGGQLVLLGSGDRRMENDWLNAAAAHPGQVAVRIGYDETLSHRIYAGADAILVPSRFEPCGLTQMYGLRYGAVPVVARTGGLADTVINANAAALAAGCATGIVHAPKSIAALAHALTHLCRLWHDRPAFQRLQRNAMKHPVGWEASAPLYAALYGQLAAAHPESS</sequence>
<evidence type="ECO:0000256" key="8">
    <source>
        <dbReference type="HAMAP-Rule" id="MF_00484"/>
    </source>
</evidence>
<dbReference type="NCBIfam" id="NF001899">
    <property type="entry name" value="PRK00654.1-2"/>
    <property type="match status" value="1"/>
</dbReference>
<keyword evidence="6 8" id="KW-0808">Transferase</keyword>
<dbReference type="Pfam" id="PF00534">
    <property type="entry name" value="Glycos_transf_1"/>
    <property type="match status" value="1"/>
</dbReference>
<evidence type="ECO:0000256" key="5">
    <source>
        <dbReference type="ARBA" id="ARBA00022676"/>
    </source>
</evidence>
<dbReference type="Gene3D" id="3.40.50.2000">
    <property type="entry name" value="Glycogen Phosphorylase B"/>
    <property type="match status" value="2"/>
</dbReference>
<comment type="function">
    <text evidence="2 8">Synthesizes alpha-1,4-glucan chains using ADP-glucose.</text>
</comment>
<keyword evidence="12" id="KW-1185">Reference proteome</keyword>
<dbReference type="InterPro" id="IPR001296">
    <property type="entry name" value="Glyco_trans_1"/>
</dbReference>
<feature type="domain" description="Starch synthase catalytic" evidence="10">
    <location>
        <begin position="10"/>
        <end position="241"/>
    </location>
</feature>
<feature type="binding site" evidence="8">
    <location>
        <position position="22"/>
    </location>
    <ligand>
        <name>ADP-alpha-D-glucose</name>
        <dbReference type="ChEBI" id="CHEBI:57498"/>
    </ligand>
</feature>